<proteinExistence type="predicted"/>
<keyword evidence="2" id="KW-1185">Reference proteome</keyword>
<sequence length="104" mass="11496">MLADDVHAAALRAGRLAYAILDGTLLPIDRHADERPYYSGSVNRAHARVRACGERAVATLKTWKILARVRCCPHRATTTVQAILVQQLIEEGATQDESAQWIMT</sequence>
<evidence type="ECO:0000313" key="2">
    <source>
        <dbReference type="Proteomes" id="UP001139648"/>
    </source>
</evidence>
<gene>
    <name evidence="1" type="ORF">HD597_000732</name>
</gene>
<dbReference type="AlphaFoldDB" id="A0A9X2G9U3"/>
<reference evidence="1" key="1">
    <citation type="submission" date="2022-06" db="EMBL/GenBank/DDBJ databases">
        <title>Sequencing the genomes of 1000 actinobacteria strains.</title>
        <authorList>
            <person name="Klenk H.-P."/>
        </authorList>
    </citation>
    <scope>NUCLEOTIDE SEQUENCE</scope>
    <source>
        <strain evidence="1">DSM 46694</strain>
    </source>
</reference>
<comment type="caution">
    <text evidence="1">The sequence shown here is derived from an EMBL/GenBank/DDBJ whole genome shotgun (WGS) entry which is preliminary data.</text>
</comment>
<dbReference type="EMBL" id="JAMZEB010000001">
    <property type="protein sequence ID" value="MCP2353712.1"/>
    <property type="molecule type" value="Genomic_DNA"/>
</dbReference>
<organism evidence="1 2">
    <name type="scientific">Nonomuraea thailandensis</name>
    <dbReference type="NCBI Taxonomy" id="1188745"/>
    <lineage>
        <taxon>Bacteria</taxon>
        <taxon>Bacillati</taxon>
        <taxon>Actinomycetota</taxon>
        <taxon>Actinomycetes</taxon>
        <taxon>Streptosporangiales</taxon>
        <taxon>Streptosporangiaceae</taxon>
        <taxon>Nonomuraea</taxon>
    </lineage>
</organism>
<evidence type="ECO:0000313" key="1">
    <source>
        <dbReference type="EMBL" id="MCP2353712.1"/>
    </source>
</evidence>
<evidence type="ECO:0008006" key="3">
    <source>
        <dbReference type="Google" id="ProtNLM"/>
    </source>
</evidence>
<accession>A0A9X2G9U3</accession>
<dbReference type="Proteomes" id="UP001139648">
    <property type="component" value="Unassembled WGS sequence"/>
</dbReference>
<name>A0A9X2G9U3_9ACTN</name>
<protein>
    <recommendedName>
        <fullName evidence="3">Transposase</fullName>
    </recommendedName>
</protein>